<feature type="domain" description="HTH cro/C1-type" evidence="1">
    <location>
        <begin position="15"/>
        <end position="69"/>
    </location>
</feature>
<dbReference type="Gene3D" id="1.10.260.40">
    <property type="entry name" value="lambda repressor-like DNA-binding domains"/>
    <property type="match status" value="1"/>
</dbReference>
<sequence length="277" mass="30124">MQPHTHALPDVGAQLRTWRQRRHLSQLDLAGLADMSTRHLSFVETGRSLPSRAMLLRLSDRLEVPLRERNALFVAAGYAPVYSERRIDDPALDQAREAIELVLRAHEPYPALAVDRHWRLQAANRALAPLLAGVAPHLLEPPVNVLRLSLHPGGVAPRIVNLGQWRAHLLHRLRQQVAATGDPVLVALEAELSAYPAPDHDETPDANAVVVPMRIHSALGELAFLSTTTVFGTPVAVTLSELAIESFFPADAHTAEVLRSAAFADAIAASPFLPPGA</sequence>
<accession>A0ABT6JHJ1</accession>
<dbReference type="EMBL" id="JARXRN010000016">
    <property type="protein sequence ID" value="MDH5829521.1"/>
    <property type="molecule type" value="Genomic_DNA"/>
</dbReference>
<dbReference type="SMART" id="SM00530">
    <property type="entry name" value="HTH_XRE"/>
    <property type="match status" value="1"/>
</dbReference>
<evidence type="ECO:0000313" key="3">
    <source>
        <dbReference type="Proteomes" id="UP001156831"/>
    </source>
</evidence>
<evidence type="ECO:0000313" key="2">
    <source>
        <dbReference type="EMBL" id="MDH5829521.1"/>
    </source>
</evidence>
<dbReference type="CDD" id="cd00093">
    <property type="entry name" value="HTH_XRE"/>
    <property type="match status" value="1"/>
</dbReference>
<protein>
    <submittedName>
        <fullName evidence="2">Helix-turn-helix transcriptional regulator</fullName>
    </submittedName>
</protein>
<dbReference type="Gene3D" id="3.30.450.180">
    <property type="match status" value="1"/>
</dbReference>
<dbReference type="Pfam" id="PF13560">
    <property type="entry name" value="HTH_31"/>
    <property type="match status" value="1"/>
</dbReference>
<dbReference type="PANTHER" id="PTHR35010">
    <property type="entry name" value="BLL4672 PROTEIN-RELATED"/>
    <property type="match status" value="1"/>
</dbReference>
<keyword evidence="3" id="KW-1185">Reference proteome</keyword>
<name>A0ABT6JHJ1_9GAMM</name>
<dbReference type="Pfam" id="PF17765">
    <property type="entry name" value="MLTR_LBD"/>
    <property type="match status" value="1"/>
</dbReference>
<evidence type="ECO:0000259" key="1">
    <source>
        <dbReference type="PROSITE" id="PS50943"/>
    </source>
</evidence>
<dbReference type="Proteomes" id="UP001156831">
    <property type="component" value="Unassembled WGS sequence"/>
</dbReference>
<dbReference type="InterPro" id="IPR010982">
    <property type="entry name" value="Lambda_DNA-bd_dom_sf"/>
</dbReference>
<dbReference type="PROSITE" id="PS50943">
    <property type="entry name" value="HTH_CROC1"/>
    <property type="match status" value="1"/>
</dbReference>
<dbReference type="RefSeq" id="WP_280599699.1">
    <property type="nucleotide sequence ID" value="NZ_JARXRN010000016.1"/>
</dbReference>
<gene>
    <name evidence="2" type="ORF">QFW80_03180</name>
</gene>
<organism evidence="2 3">
    <name type="scientific">Luteimonas rhizosphaericola</name>
    <dbReference type="NCBI Taxonomy" id="3042024"/>
    <lineage>
        <taxon>Bacteria</taxon>
        <taxon>Pseudomonadati</taxon>
        <taxon>Pseudomonadota</taxon>
        <taxon>Gammaproteobacteria</taxon>
        <taxon>Lysobacterales</taxon>
        <taxon>Lysobacteraceae</taxon>
        <taxon>Luteimonas</taxon>
    </lineage>
</organism>
<dbReference type="InterPro" id="IPR041413">
    <property type="entry name" value="MLTR_LBD"/>
</dbReference>
<dbReference type="InterPro" id="IPR001387">
    <property type="entry name" value="Cro/C1-type_HTH"/>
</dbReference>
<dbReference type="PANTHER" id="PTHR35010:SF4">
    <property type="entry name" value="BLL5781 PROTEIN"/>
    <property type="match status" value="1"/>
</dbReference>
<proteinExistence type="predicted"/>
<comment type="caution">
    <text evidence="2">The sequence shown here is derived from an EMBL/GenBank/DDBJ whole genome shotgun (WGS) entry which is preliminary data.</text>
</comment>
<dbReference type="SUPFAM" id="SSF47413">
    <property type="entry name" value="lambda repressor-like DNA-binding domains"/>
    <property type="match status" value="1"/>
</dbReference>
<reference evidence="2 3" key="1">
    <citation type="submission" date="2023-04" db="EMBL/GenBank/DDBJ databases">
        <title>Luteimonas sp. M1R5S18.</title>
        <authorList>
            <person name="Sun J.-Q."/>
        </authorList>
    </citation>
    <scope>NUCLEOTIDE SEQUENCE [LARGE SCALE GENOMIC DNA]</scope>
    <source>
        <strain evidence="2 3">M1R5S18</strain>
    </source>
</reference>